<comment type="caution">
    <text evidence="2">The sequence shown here is derived from an EMBL/GenBank/DDBJ whole genome shotgun (WGS) entry which is preliminary data.</text>
</comment>
<dbReference type="Gene3D" id="2.40.390.10">
    <property type="entry name" value="CV3147-like"/>
    <property type="match status" value="1"/>
</dbReference>
<dbReference type="InterPro" id="IPR024071">
    <property type="entry name" value="S-Me-THD_C_sf"/>
</dbReference>
<reference evidence="2" key="2">
    <citation type="submission" date="2020-09" db="EMBL/GenBank/DDBJ databases">
        <authorList>
            <person name="Sun Q."/>
            <person name="Kim S."/>
        </authorList>
    </citation>
    <scope>NUCLEOTIDE SEQUENCE</scope>
    <source>
        <strain evidence="2">KCTC 32337</strain>
    </source>
</reference>
<dbReference type="Proteomes" id="UP000622604">
    <property type="component" value="Unassembled WGS sequence"/>
</dbReference>
<feature type="domain" description="S-Me-THD-like C-terminal" evidence="1">
    <location>
        <begin position="9"/>
        <end position="171"/>
    </location>
</feature>
<accession>A0A8H9LUP9</accession>
<evidence type="ECO:0000313" key="2">
    <source>
        <dbReference type="EMBL" id="GGZ47727.1"/>
    </source>
</evidence>
<dbReference type="InterPro" id="IPR048350">
    <property type="entry name" value="S-Me-THD-like_C"/>
</dbReference>
<organism evidence="2 3">
    <name type="scientific">Paraglaciecola chathamensis</name>
    <dbReference type="NCBI Taxonomy" id="368405"/>
    <lineage>
        <taxon>Bacteria</taxon>
        <taxon>Pseudomonadati</taxon>
        <taxon>Pseudomonadota</taxon>
        <taxon>Gammaproteobacteria</taxon>
        <taxon>Alteromonadales</taxon>
        <taxon>Alteromonadaceae</taxon>
        <taxon>Paraglaciecola</taxon>
    </lineage>
</organism>
<reference evidence="2" key="1">
    <citation type="journal article" date="2014" name="Int. J. Syst. Evol. Microbiol.">
        <title>Complete genome sequence of Corynebacterium casei LMG S-19264T (=DSM 44701T), isolated from a smear-ripened cheese.</title>
        <authorList>
            <consortium name="US DOE Joint Genome Institute (JGI-PGF)"/>
            <person name="Walter F."/>
            <person name="Albersmeier A."/>
            <person name="Kalinowski J."/>
            <person name="Ruckert C."/>
        </authorList>
    </citation>
    <scope>NUCLEOTIDE SEQUENCE</scope>
    <source>
        <strain evidence="2">KCTC 32337</strain>
    </source>
</reference>
<gene>
    <name evidence="2" type="ORF">GCM10011274_01790</name>
</gene>
<sequence>MHTQSSQLQPTQTKQSCDAVIPGTISKALTVGQTMRRAVETQSDIASAIAECASGYVAFRGSVKEFHFETKDGFTLGVIHIQGQGEYQGATYSIEVKNENMVARLNGVVDVTIPDLICILDLDKNIPVTNPHHRVGANLAVVILPAPKEFTTEKGLAAFGPAYAGVEQDYQNAVAKHFTKLKSA</sequence>
<dbReference type="SUPFAM" id="SSF160991">
    <property type="entry name" value="CV3147-like"/>
    <property type="match status" value="1"/>
</dbReference>
<dbReference type="RefSeq" id="WP_191865069.1">
    <property type="nucleotide sequence ID" value="NZ_BMZC01000001.1"/>
</dbReference>
<name>A0A8H9LUP9_9ALTE</name>
<protein>
    <recommendedName>
        <fullName evidence="1">S-Me-THD-like C-terminal domain-containing protein</fullName>
    </recommendedName>
</protein>
<evidence type="ECO:0000313" key="3">
    <source>
        <dbReference type="Proteomes" id="UP000622604"/>
    </source>
</evidence>
<proteinExistence type="predicted"/>
<dbReference type="EMBL" id="BMZC01000001">
    <property type="protein sequence ID" value="GGZ47727.1"/>
    <property type="molecule type" value="Genomic_DNA"/>
</dbReference>
<evidence type="ECO:0000259" key="1">
    <source>
        <dbReference type="Pfam" id="PF20906"/>
    </source>
</evidence>
<dbReference type="Pfam" id="PF20906">
    <property type="entry name" value="S-Me-THD_C"/>
    <property type="match status" value="1"/>
</dbReference>
<dbReference type="AlphaFoldDB" id="A0A8H9LUP9"/>